<feature type="non-terminal residue" evidence="1">
    <location>
        <position position="1"/>
    </location>
</feature>
<protein>
    <submittedName>
        <fullName evidence="1">Uncharacterized protein</fullName>
    </submittedName>
</protein>
<reference evidence="1" key="1">
    <citation type="submission" date="2015-07" db="EMBL/GenBank/DDBJ databases">
        <title>Adaptation to a free-living lifestyle via gene acquisitions in the diplomonad Trepomonas sp. PC1.</title>
        <authorList>
            <person name="Xu F."/>
            <person name="Jerlstrom-Hultqvist J."/>
            <person name="Kolisko M."/>
            <person name="Simpson A.G.B."/>
            <person name="Roger A.J."/>
            <person name="Svard S.G."/>
            <person name="Andersson J.O."/>
        </authorList>
    </citation>
    <scope>NUCLEOTIDE SEQUENCE</scope>
    <source>
        <strain evidence="1">PC1</strain>
    </source>
</reference>
<accession>A0A146JYV6</accession>
<dbReference type="AlphaFoldDB" id="A0A146JYV6"/>
<organism evidence="1">
    <name type="scientific">Trepomonas sp. PC1</name>
    <dbReference type="NCBI Taxonomy" id="1076344"/>
    <lineage>
        <taxon>Eukaryota</taxon>
        <taxon>Metamonada</taxon>
        <taxon>Diplomonadida</taxon>
        <taxon>Hexamitidae</taxon>
        <taxon>Hexamitinae</taxon>
        <taxon>Trepomonas</taxon>
    </lineage>
</organism>
<proteinExistence type="predicted"/>
<gene>
    <name evidence="1" type="ORF">TPC1_30632</name>
</gene>
<sequence>QYMEQHIDNYTQVFKQVTKTEFSEKQFSLMTQQNKDYQKIWSLLYQLDEQNNALEIYFAQKKYFSLNQINYQSKELEILYNPESIQIKCEIVNEKYLVSLKLDEQLHKVVGYAEITELDVCRKYNFNYHYEIKVGQFSPTEDQKYDVQQTLAQIGFNTEQLKLIWLHNSRYPKTFCNPKILKCSVQQSIFLWEGNLVISFSKLQNQDRKKLFLLNICENEVHEHYVIYEGQKPEKASLTAQKFQSYLLRFIDGMITSLPDITFESVPTRAKILTQPIDNSCKELFEQFYDIEVHISEHENRNLMEYSKKLLQSCSAQLQQFNDQVQSYLSLTLFENELPLALRGMFDKQIEGRLLKNIFTLQDECKISEKMSPYRQNFIQKQPLCVQQFNSAFKFEQTTLLMLIESPQDTISELGDVRKMLSQIISDYFAEKEKLQTPYKIEAVQNLVESAFNKIKEIMTLPKVEPLGADQCDFRFTENMLQQLSVEQRITLLMKRDDEILRQKEEIGLLQKELKQKEIENQMLIHVLQDQGVQ</sequence>
<dbReference type="EMBL" id="GDID01006733">
    <property type="protein sequence ID" value="JAP89873.1"/>
    <property type="molecule type" value="Transcribed_RNA"/>
</dbReference>
<name>A0A146JYV6_9EUKA</name>
<evidence type="ECO:0000313" key="1">
    <source>
        <dbReference type="EMBL" id="JAP89873.1"/>
    </source>
</evidence>